<dbReference type="InterPro" id="IPR011042">
    <property type="entry name" value="6-blade_b-propeller_TolB-like"/>
</dbReference>
<dbReference type="AlphaFoldDB" id="A0A232F2M5"/>
<comment type="subcellular location">
    <subcellularLocation>
        <location evidence="1">Secreted</location>
    </subcellularLocation>
</comment>
<dbReference type="SUPFAM" id="SSF63829">
    <property type="entry name" value="Calcium-dependent phosphotriesterase"/>
    <property type="match status" value="1"/>
</dbReference>
<keyword evidence="4 6" id="KW-0732">Signal</keyword>
<keyword evidence="5" id="KW-1133">Transmembrane helix</keyword>
<keyword evidence="5" id="KW-0812">Transmembrane</keyword>
<organism evidence="7 8">
    <name type="scientific">Trichomalopsis sarcophagae</name>
    <dbReference type="NCBI Taxonomy" id="543379"/>
    <lineage>
        <taxon>Eukaryota</taxon>
        <taxon>Metazoa</taxon>
        <taxon>Ecdysozoa</taxon>
        <taxon>Arthropoda</taxon>
        <taxon>Hexapoda</taxon>
        <taxon>Insecta</taxon>
        <taxon>Pterygota</taxon>
        <taxon>Neoptera</taxon>
        <taxon>Endopterygota</taxon>
        <taxon>Hymenoptera</taxon>
        <taxon>Apocrita</taxon>
        <taxon>Proctotrupomorpha</taxon>
        <taxon>Chalcidoidea</taxon>
        <taxon>Pteromalidae</taxon>
        <taxon>Pteromalinae</taxon>
        <taxon>Trichomalopsis</taxon>
    </lineage>
</organism>
<dbReference type="InterPro" id="IPR017996">
    <property type="entry name" value="MRJP/yellow-related"/>
</dbReference>
<protein>
    <submittedName>
        <fullName evidence="7">Uncharacterized protein</fullName>
    </submittedName>
</protein>
<name>A0A232F2M5_9HYME</name>
<comment type="caution">
    <text evidence="7">The sequence shown here is derived from an EMBL/GenBank/DDBJ whole genome shotgun (WGS) entry which is preliminary data.</text>
</comment>
<evidence type="ECO:0000256" key="1">
    <source>
        <dbReference type="ARBA" id="ARBA00004613"/>
    </source>
</evidence>
<sequence length="435" mass="48690">MLRCSLLILVALAGLAVAHEPFIVQFQWNYLNYTWPNKEAYLKADKDDSYLEKNNVVSGIKLWEDKMYLTIPRWKSGVPVTLAVTSATPLNGQTAPKLEPYPSWDMQRIGDCSAFQFVQSVEIDPKGRMWVLDTGRAETLNTNIKPTPCPPRLVILDIEKNGEVLRSYAFPSDVAHPETAYLNDLVVDHEDGGWAYITDTDDKHPGIIVFSLAKGTSWKIFHESMLAKTDAIGFSIEQVRVKQAYHVKGVALSPASQQGERVLYYTPLSSFNIYAVPTKALKDERDKFGTYVRVLGRKPSQTDGMVMSNTGVLYFGLLADDAVSMWDSRNPSFVTGQRIISRDHHLMQWPDSFAFDNNGGLWCVTNRLQTFLDGSLSIDRPNFRAIMAKVNMKSYQYYENGTAPELPVIAAGAMMSLANQAMASLLALLLVLLVQ</sequence>
<dbReference type="STRING" id="543379.A0A232F2M5"/>
<evidence type="ECO:0000313" key="7">
    <source>
        <dbReference type="EMBL" id="OXU24740.1"/>
    </source>
</evidence>
<dbReference type="Pfam" id="PF03022">
    <property type="entry name" value="MRJP"/>
    <property type="match status" value="1"/>
</dbReference>
<feature type="signal peptide" evidence="6">
    <location>
        <begin position="1"/>
        <end position="18"/>
    </location>
</feature>
<feature type="transmembrane region" description="Helical" evidence="5">
    <location>
        <begin position="408"/>
        <end position="434"/>
    </location>
</feature>
<dbReference type="Gene3D" id="2.120.10.30">
    <property type="entry name" value="TolB, C-terminal domain"/>
    <property type="match status" value="1"/>
</dbReference>
<keyword evidence="5" id="KW-0472">Membrane</keyword>
<dbReference type="PANTHER" id="PTHR10009:SF18">
    <property type="entry name" value="PROTEIN YELLOW-LIKE PROTEIN"/>
    <property type="match status" value="1"/>
</dbReference>
<evidence type="ECO:0000256" key="5">
    <source>
        <dbReference type="SAM" id="Phobius"/>
    </source>
</evidence>
<evidence type="ECO:0000256" key="4">
    <source>
        <dbReference type="ARBA" id="ARBA00022729"/>
    </source>
</evidence>
<dbReference type="Proteomes" id="UP000215335">
    <property type="component" value="Unassembled WGS sequence"/>
</dbReference>
<keyword evidence="8" id="KW-1185">Reference proteome</keyword>
<evidence type="ECO:0000313" key="8">
    <source>
        <dbReference type="Proteomes" id="UP000215335"/>
    </source>
</evidence>
<feature type="chain" id="PRO_5013257662" evidence="6">
    <location>
        <begin position="19"/>
        <end position="435"/>
    </location>
</feature>
<proteinExistence type="inferred from homology"/>
<reference evidence="7 8" key="1">
    <citation type="journal article" date="2017" name="Curr. Biol.">
        <title>The Evolution of Venom by Co-option of Single-Copy Genes.</title>
        <authorList>
            <person name="Martinson E.O."/>
            <person name="Mrinalini"/>
            <person name="Kelkar Y.D."/>
            <person name="Chang C.H."/>
            <person name="Werren J.H."/>
        </authorList>
    </citation>
    <scope>NUCLEOTIDE SEQUENCE [LARGE SCALE GENOMIC DNA]</scope>
    <source>
        <strain evidence="7 8">Alberta</strain>
        <tissue evidence="7">Whole body</tissue>
    </source>
</reference>
<comment type="similarity">
    <text evidence="2">Belongs to the major royal jelly protein family.</text>
</comment>
<evidence type="ECO:0000256" key="6">
    <source>
        <dbReference type="SAM" id="SignalP"/>
    </source>
</evidence>
<keyword evidence="3" id="KW-0964">Secreted</keyword>
<dbReference type="EMBL" id="NNAY01001206">
    <property type="protein sequence ID" value="OXU24740.1"/>
    <property type="molecule type" value="Genomic_DNA"/>
</dbReference>
<dbReference type="PANTHER" id="PTHR10009">
    <property type="entry name" value="PROTEIN YELLOW-RELATED"/>
    <property type="match status" value="1"/>
</dbReference>
<evidence type="ECO:0000256" key="2">
    <source>
        <dbReference type="ARBA" id="ARBA00009127"/>
    </source>
</evidence>
<dbReference type="OrthoDB" id="9977471at2759"/>
<accession>A0A232F2M5</accession>
<dbReference type="GO" id="GO:0005576">
    <property type="term" value="C:extracellular region"/>
    <property type="evidence" value="ECO:0007669"/>
    <property type="project" value="UniProtKB-SubCell"/>
</dbReference>
<evidence type="ECO:0000256" key="3">
    <source>
        <dbReference type="ARBA" id="ARBA00022525"/>
    </source>
</evidence>
<gene>
    <name evidence="7" type="ORF">TSAR_013129</name>
</gene>